<dbReference type="RefSeq" id="WP_166542123.1">
    <property type="nucleotide sequence ID" value="NZ_RHLK01000017.1"/>
</dbReference>
<organism evidence="9 10">
    <name type="scientific">Paenibacillus lutrae</name>
    <dbReference type="NCBI Taxonomy" id="2078573"/>
    <lineage>
        <taxon>Bacteria</taxon>
        <taxon>Bacillati</taxon>
        <taxon>Bacillota</taxon>
        <taxon>Bacilli</taxon>
        <taxon>Bacillales</taxon>
        <taxon>Paenibacillaceae</taxon>
        <taxon>Paenibacillus</taxon>
    </lineage>
</organism>
<dbReference type="CDD" id="cd01008">
    <property type="entry name" value="PBP2_NrtA_SsuA_CpmA_like"/>
    <property type="match status" value="1"/>
</dbReference>
<evidence type="ECO:0000256" key="6">
    <source>
        <dbReference type="ARBA" id="ARBA00070228"/>
    </source>
</evidence>
<dbReference type="Gene3D" id="3.40.190.10">
    <property type="entry name" value="Periplasmic binding protein-like II"/>
    <property type="match status" value="2"/>
</dbReference>
<comment type="caution">
    <text evidence="9">The sequence shown here is derived from an EMBL/GenBank/DDBJ whole genome shotgun (WGS) entry which is preliminary data.</text>
</comment>
<comment type="function">
    <text evidence="5">Part of a binding-protein-dependent transport system for aliphatic sulfonates. Putative binding protein.</text>
</comment>
<dbReference type="SUPFAM" id="SSF53850">
    <property type="entry name" value="Periplasmic binding protein-like II"/>
    <property type="match status" value="1"/>
</dbReference>
<dbReference type="NCBIfam" id="TIGR01728">
    <property type="entry name" value="SsuA_fam"/>
    <property type="match status" value="1"/>
</dbReference>
<feature type="chain" id="PRO_5038679104" description="Putative aliphatic sulfonates-binding protein" evidence="7">
    <location>
        <begin position="26"/>
        <end position="338"/>
    </location>
</feature>
<dbReference type="EMBL" id="RHLK01000017">
    <property type="protein sequence ID" value="MVP02039.1"/>
    <property type="molecule type" value="Genomic_DNA"/>
</dbReference>
<evidence type="ECO:0000256" key="3">
    <source>
        <dbReference type="ARBA" id="ARBA00022448"/>
    </source>
</evidence>
<keyword evidence="4 7" id="KW-0732">Signal</keyword>
<gene>
    <name evidence="9" type="ORF">EDM21_21405</name>
</gene>
<dbReference type="PANTHER" id="PTHR30024">
    <property type="entry name" value="ALIPHATIC SULFONATES-BINDING PROTEIN-RELATED"/>
    <property type="match status" value="1"/>
</dbReference>
<feature type="signal peptide" evidence="7">
    <location>
        <begin position="1"/>
        <end position="25"/>
    </location>
</feature>
<dbReference type="AlphaFoldDB" id="A0A7X3FLM2"/>
<sequence>MKTFRKSLIALALVAGIANLTGCGAQTAANSDSSPSGGQAKYTVNLANNGSTGLILLAKEKGWFEEEFSKIGGEVKWSEFPSGPALVESLAAGRVDFSWLGDGAAISAQANNLPVTTLSLLSEGLKGLNIIIVPAESTAESLADLKGKRIAIAKGTTLHVFFIKAIKQAGLKESDFQLIQLQSDEAIAAFESGAVDAWVGLDPYTSIQTAKNGARVLTSGETLKIQAPVLTIGRTEFIQEHPEAAAAFLRGFQKAIDYQKEHREEVVSFIANTKKADKSTIELVVQNSEYVNLPISKEILAIQQASADILLESGFIKKKIDVTQNTDSTAIETLKPTK</sequence>
<evidence type="ECO:0000256" key="5">
    <source>
        <dbReference type="ARBA" id="ARBA00055538"/>
    </source>
</evidence>
<dbReference type="FunFam" id="3.40.190.10:FF:000050">
    <property type="entry name" value="Sulfonate ABC transporter substrate-binding protein"/>
    <property type="match status" value="1"/>
</dbReference>
<comment type="similarity">
    <text evidence="2">Belongs to the bacterial solute-binding protein SsuA/TauA family.</text>
</comment>
<dbReference type="InterPro" id="IPR010067">
    <property type="entry name" value="ABC_SsuA_sub-bd"/>
</dbReference>
<evidence type="ECO:0000313" key="9">
    <source>
        <dbReference type="EMBL" id="MVP02039.1"/>
    </source>
</evidence>
<accession>A0A7X3FLM2</accession>
<proteinExistence type="inferred from homology"/>
<dbReference type="GO" id="GO:0016020">
    <property type="term" value="C:membrane"/>
    <property type="evidence" value="ECO:0007669"/>
    <property type="project" value="InterPro"/>
</dbReference>
<dbReference type="InterPro" id="IPR001638">
    <property type="entry name" value="Solute-binding_3/MltF_N"/>
</dbReference>
<reference evidence="9 10" key="1">
    <citation type="journal article" date="2019" name="Microorganisms">
        <title>Paenibacillus lutrae sp. nov., A Chitinolytic Species Isolated from A River Otter in Castril Natural Park, Granada, Spain.</title>
        <authorList>
            <person name="Rodriguez M."/>
            <person name="Reina J.C."/>
            <person name="Bejar V."/>
            <person name="Llamas I."/>
        </authorList>
    </citation>
    <scope>NUCLEOTIDE SEQUENCE [LARGE SCALE GENOMIC DNA]</scope>
    <source>
        <strain evidence="9 10">N10</strain>
    </source>
</reference>
<evidence type="ECO:0000256" key="1">
    <source>
        <dbReference type="ARBA" id="ARBA00004418"/>
    </source>
</evidence>
<comment type="subcellular location">
    <subcellularLocation>
        <location evidence="1">Periplasm</location>
    </subcellularLocation>
</comment>
<evidence type="ECO:0000256" key="7">
    <source>
        <dbReference type="SAM" id="SignalP"/>
    </source>
</evidence>
<dbReference type="PANTHER" id="PTHR30024:SF42">
    <property type="entry name" value="ALIPHATIC SULFONATES-BINDING PROTEIN-RELATED"/>
    <property type="match status" value="1"/>
</dbReference>
<dbReference type="Pfam" id="PF09084">
    <property type="entry name" value="NMT1"/>
    <property type="match status" value="1"/>
</dbReference>
<feature type="domain" description="Solute-binding protein family 3/N-terminal" evidence="8">
    <location>
        <begin position="43"/>
        <end position="266"/>
    </location>
</feature>
<evidence type="ECO:0000313" key="10">
    <source>
        <dbReference type="Proteomes" id="UP000490800"/>
    </source>
</evidence>
<dbReference type="InterPro" id="IPR015168">
    <property type="entry name" value="SsuA/THI5"/>
</dbReference>
<dbReference type="SMART" id="SM00062">
    <property type="entry name" value="PBPb"/>
    <property type="match status" value="1"/>
</dbReference>
<name>A0A7X3FLM2_9BACL</name>
<keyword evidence="10" id="KW-1185">Reference proteome</keyword>
<evidence type="ECO:0000256" key="2">
    <source>
        <dbReference type="ARBA" id="ARBA00010742"/>
    </source>
</evidence>
<dbReference type="GO" id="GO:0042626">
    <property type="term" value="F:ATPase-coupled transmembrane transporter activity"/>
    <property type="evidence" value="ECO:0007669"/>
    <property type="project" value="InterPro"/>
</dbReference>
<evidence type="ECO:0000259" key="8">
    <source>
        <dbReference type="SMART" id="SM00062"/>
    </source>
</evidence>
<dbReference type="GO" id="GO:0042597">
    <property type="term" value="C:periplasmic space"/>
    <property type="evidence" value="ECO:0007669"/>
    <property type="project" value="UniProtKB-SubCell"/>
</dbReference>
<protein>
    <recommendedName>
        <fullName evidence="6">Putative aliphatic sulfonates-binding protein</fullName>
    </recommendedName>
</protein>
<keyword evidence="3" id="KW-0813">Transport</keyword>
<dbReference type="Proteomes" id="UP000490800">
    <property type="component" value="Unassembled WGS sequence"/>
</dbReference>
<evidence type="ECO:0000256" key="4">
    <source>
        <dbReference type="ARBA" id="ARBA00022729"/>
    </source>
</evidence>